<dbReference type="STRING" id="1963862.B4O97_00730"/>
<reference evidence="2 3" key="1">
    <citation type="submission" date="2017-03" db="EMBL/GenBank/DDBJ databases">
        <title>Draft Genome sequence of Marispirochaeta sp. strain JC444.</title>
        <authorList>
            <person name="Shivani Y."/>
            <person name="Subhash Y."/>
            <person name="Sasikala C."/>
            <person name="Ramana C."/>
        </authorList>
    </citation>
    <scope>NUCLEOTIDE SEQUENCE [LARGE SCALE GENOMIC DNA]</scope>
    <source>
        <strain evidence="2 3">JC444</strain>
    </source>
</reference>
<evidence type="ECO:0000313" key="2">
    <source>
        <dbReference type="EMBL" id="ORC38315.1"/>
    </source>
</evidence>
<dbReference type="RefSeq" id="WP_083047321.1">
    <property type="nucleotide sequence ID" value="NZ_MWQY01000001.1"/>
</dbReference>
<gene>
    <name evidence="2" type="ORF">B4O97_00730</name>
</gene>
<proteinExistence type="predicted"/>
<organism evidence="2 3">
    <name type="scientific">Marispirochaeta aestuarii</name>
    <dbReference type="NCBI Taxonomy" id="1963862"/>
    <lineage>
        <taxon>Bacteria</taxon>
        <taxon>Pseudomonadati</taxon>
        <taxon>Spirochaetota</taxon>
        <taxon>Spirochaetia</taxon>
        <taxon>Spirochaetales</taxon>
        <taxon>Spirochaetaceae</taxon>
        <taxon>Marispirochaeta</taxon>
    </lineage>
</organism>
<sequence length="469" mass="52225">MKRIFTAVVPVCILAFVLIVPVSADDFSFDEIEGFDEEGAVTGALEIDGELIFRTRAYVSEKALEDAGDLSAEGDSLEALPGARINFSYAAEKADIFVNLYADRAKLAEHPEKLLDEAWFRYYGKGYELEAGLMKVVWGKGDQLHVVDFLNADDLSDAVNPDYLDRRLATPMIKLNLYPGERGKLEIVFLPTLRADEIPLEGPWAPGDAQALAGYAETLVDNLDPDPSGLADFLDGDALYPDTDTLDYSQAALRYTDTVGALDWGVSYYYGFLKQPSVKVSFVDPLDPATVNGLKLSYDRVNAFGLEAGAVFGGFNMRGESALYLSEDADGDDPYVHNSRMSCLAGFDRDLPFSNMNINLQYTGNLVLDDREIVRSDDVDYDPDGRYFRQRLILKLTDSWDHEMLKPELKGIYTFEDRDYLIAPGIVFKPADNFEVELQAGFYGGEEDYTDLAQYDDADYVELGFTCAF</sequence>
<evidence type="ECO:0008006" key="4">
    <source>
        <dbReference type="Google" id="ProtNLM"/>
    </source>
</evidence>
<dbReference type="EMBL" id="MWQY01000001">
    <property type="protein sequence ID" value="ORC38315.1"/>
    <property type="molecule type" value="Genomic_DNA"/>
</dbReference>
<keyword evidence="3" id="KW-1185">Reference proteome</keyword>
<evidence type="ECO:0000256" key="1">
    <source>
        <dbReference type="SAM" id="SignalP"/>
    </source>
</evidence>
<accession>A0A1Y1S3S2</accession>
<dbReference type="OrthoDB" id="2111300at2"/>
<dbReference type="AlphaFoldDB" id="A0A1Y1S3S2"/>
<evidence type="ECO:0000313" key="3">
    <source>
        <dbReference type="Proteomes" id="UP000192343"/>
    </source>
</evidence>
<name>A0A1Y1S3S2_9SPIO</name>
<feature type="chain" id="PRO_5013073168" description="Alginate export domain-containing protein" evidence="1">
    <location>
        <begin position="25"/>
        <end position="469"/>
    </location>
</feature>
<comment type="caution">
    <text evidence="2">The sequence shown here is derived from an EMBL/GenBank/DDBJ whole genome shotgun (WGS) entry which is preliminary data.</text>
</comment>
<protein>
    <recommendedName>
        <fullName evidence="4">Alginate export domain-containing protein</fullName>
    </recommendedName>
</protein>
<feature type="signal peptide" evidence="1">
    <location>
        <begin position="1"/>
        <end position="24"/>
    </location>
</feature>
<keyword evidence="1" id="KW-0732">Signal</keyword>
<dbReference type="Proteomes" id="UP000192343">
    <property type="component" value="Unassembled WGS sequence"/>
</dbReference>